<evidence type="ECO:0000313" key="2">
    <source>
        <dbReference type="EMBL" id="TRM60421.1"/>
    </source>
</evidence>
<feature type="signal peptide" evidence="1">
    <location>
        <begin position="1"/>
        <end position="19"/>
    </location>
</feature>
<accession>A0A550C6J1</accession>
<evidence type="ECO:0000256" key="1">
    <source>
        <dbReference type="SAM" id="SignalP"/>
    </source>
</evidence>
<keyword evidence="1" id="KW-0732">Signal</keyword>
<dbReference type="OrthoDB" id="2985022at2759"/>
<dbReference type="AlphaFoldDB" id="A0A550C6J1"/>
<comment type="caution">
    <text evidence="2">The sequence shown here is derived from an EMBL/GenBank/DDBJ whole genome shotgun (WGS) entry which is preliminary data.</text>
</comment>
<proteinExistence type="predicted"/>
<organism evidence="2 3">
    <name type="scientific">Schizophyllum amplum</name>
    <dbReference type="NCBI Taxonomy" id="97359"/>
    <lineage>
        <taxon>Eukaryota</taxon>
        <taxon>Fungi</taxon>
        <taxon>Dikarya</taxon>
        <taxon>Basidiomycota</taxon>
        <taxon>Agaricomycotina</taxon>
        <taxon>Agaricomycetes</taxon>
        <taxon>Agaricomycetidae</taxon>
        <taxon>Agaricales</taxon>
        <taxon>Schizophyllaceae</taxon>
        <taxon>Schizophyllum</taxon>
    </lineage>
</organism>
<dbReference type="EMBL" id="VDMD01000022">
    <property type="protein sequence ID" value="TRM60421.1"/>
    <property type="molecule type" value="Genomic_DNA"/>
</dbReference>
<gene>
    <name evidence="2" type="ORF">BD626DRAFT_549727</name>
</gene>
<protein>
    <submittedName>
        <fullName evidence="2">Uncharacterized protein</fullName>
    </submittedName>
</protein>
<keyword evidence="3" id="KW-1185">Reference proteome</keyword>
<dbReference type="Proteomes" id="UP000320762">
    <property type="component" value="Unassembled WGS sequence"/>
</dbReference>
<reference evidence="2 3" key="1">
    <citation type="journal article" date="2019" name="New Phytol.">
        <title>Comparative genomics reveals unique wood-decay strategies and fruiting body development in the Schizophyllaceae.</title>
        <authorList>
            <person name="Almasi E."/>
            <person name="Sahu N."/>
            <person name="Krizsan K."/>
            <person name="Balint B."/>
            <person name="Kovacs G.M."/>
            <person name="Kiss B."/>
            <person name="Cseklye J."/>
            <person name="Drula E."/>
            <person name="Henrissat B."/>
            <person name="Nagy I."/>
            <person name="Chovatia M."/>
            <person name="Adam C."/>
            <person name="LaButti K."/>
            <person name="Lipzen A."/>
            <person name="Riley R."/>
            <person name="Grigoriev I.V."/>
            <person name="Nagy L.G."/>
        </authorList>
    </citation>
    <scope>NUCLEOTIDE SEQUENCE [LARGE SCALE GENOMIC DNA]</scope>
    <source>
        <strain evidence="2 3">NL-1724</strain>
    </source>
</reference>
<name>A0A550C6J1_9AGAR</name>
<feature type="chain" id="PRO_5022012180" evidence="1">
    <location>
        <begin position="20"/>
        <end position="158"/>
    </location>
</feature>
<evidence type="ECO:0000313" key="3">
    <source>
        <dbReference type="Proteomes" id="UP000320762"/>
    </source>
</evidence>
<sequence length="158" mass="16353">MHFQLHLAAILALVVATAASPTTPEPEIATTFLSEAEMIHWLQTTDAELTFIGEPIPGVNVPALDDADLARRAALSTTVVYCNRRVNGVCGGACTTYNGGAKCLNAPDTQCLHATHNVGFCAGKGCGGGCNQFSSCGTKLDGGFCYTPGTNSIVVGPY</sequence>